<comment type="caution">
    <text evidence="4">The sequence shown here is derived from an EMBL/GenBank/DDBJ whole genome shotgun (WGS) entry which is preliminary data.</text>
</comment>
<dbReference type="PRINTS" id="PR00449">
    <property type="entry name" value="RASTRNSFRMNG"/>
</dbReference>
<dbReference type="SUPFAM" id="SSF52540">
    <property type="entry name" value="P-loop containing nucleoside triphosphate hydrolases"/>
    <property type="match status" value="1"/>
</dbReference>
<gene>
    <name evidence="4" type="ORF">niasHT_021683</name>
</gene>
<keyword evidence="2" id="KW-0597">Phosphoprotein</keyword>
<dbReference type="AlphaFoldDB" id="A0ABD2JSL1"/>
<feature type="compositionally biased region" description="Basic and acidic residues" evidence="3">
    <location>
        <begin position="56"/>
        <end position="67"/>
    </location>
</feature>
<evidence type="ECO:0000256" key="1">
    <source>
        <dbReference type="ARBA" id="ARBA00008846"/>
    </source>
</evidence>
<evidence type="ECO:0000313" key="5">
    <source>
        <dbReference type="Proteomes" id="UP001620626"/>
    </source>
</evidence>
<feature type="compositionally biased region" description="Low complexity" evidence="3">
    <location>
        <begin position="70"/>
        <end position="82"/>
    </location>
</feature>
<dbReference type="PROSITE" id="PS51421">
    <property type="entry name" value="RAS"/>
    <property type="match status" value="1"/>
</dbReference>
<feature type="region of interest" description="Disordered" evidence="3">
    <location>
        <begin position="98"/>
        <end position="156"/>
    </location>
</feature>
<evidence type="ECO:0000313" key="4">
    <source>
        <dbReference type="EMBL" id="KAL3093617.1"/>
    </source>
</evidence>
<dbReference type="PROSITE" id="PS51419">
    <property type="entry name" value="RAB"/>
    <property type="match status" value="1"/>
</dbReference>
<dbReference type="SMART" id="SM00173">
    <property type="entry name" value="RAS"/>
    <property type="match status" value="1"/>
</dbReference>
<proteinExistence type="inferred from homology"/>
<dbReference type="Proteomes" id="UP001620626">
    <property type="component" value="Unassembled WGS sequence"/>
</dbReference>
<feature type="region of interest" description="Disordered" evidence="3">
    <location>
        <begin position="1"/>
        <end position="82"/>
    </location>
</feature>
<organism evidence="4 5">
    <name type="scientific">Heterodera trifolii</name>
    <dbReference type="NCBI Taxonomy" id="157864"/>
    <lineage>
        <taxon>Eukaryota</taxon>
        <taxon>Metazoa</taxon>
        <taxon>Ecdysozoa</taxon>
        <taxon>Nematoda</taxon>
        <taxon>Chromadorea</taxon>
        <taxon>Rhabditida</taxon>
        <taxon>Tylenchina</taxon>
        <taxon>Tylenchomorpha</taxon>
        <taxon>Tylenchoidea</taxon>
        <taxon>Heteroderidae</taxon>
        <taxon>Heteroderinae</taxon>
        <taxon>Heterodera</taxon>
    </lineage>
</organism>
<keyword evidence="5" id="KW-1185">Reference proteome</keyword>
<dbReference type="PANTHER" id="PTHR45775">
    <property type="entry name" value="RAD, GEM/KIR FAMILY MEMBER 2, ISOFORM C"/>
    <property type="match status" value="1"/>
</dbReference>
<dbReference type="PANTHER" id="PTHR45775:SF11">
    <property type="entry name" value="GTP-BINDING PROTEIN GEM"/>
    <property type="match status" value="1"/>
</dbReference>
<comment type="similarity">
    <text evidence="1">Belongs to the small GTPase superfamily. RGK family.</text>
</comment>
<sequence length="607" mass="66378">MSSKSVPTNNENRKMDRIRPKPKLQQNNGVPMKKYSQSSLFSSTNGNRPKSTMELGHIRLPESERVTRKSYNTNCSNSRNSSSAFDGLLLLASLTDDDDDDEKMLRNPQAQGRSQSFRHRPVPRMAGAPAPASATARTTPAATADTSQERRRSTPTITRRCSLQNRSRVEPRIDAWPEPKQRSEAEERFLALPDACDYTRVRQFNIDAKGAVIARGDSFRRKRQQQVVHAQRSNPIATAGTYGGAEDGGRTVADPQQSPMAIELAERAAYAGAPATRSAASSVSSSGDSGVGGSGTVAKLTAPASNNASGTVGIAAPEIVGVANDEITTRLHRSPAPPLPPVVLETASDGIGDNGAEAASTSSTFRICVLGQSGSGKSSLIRRFSSSDYRNVFSDELLDDSNCEAQQNYSVSVNIGGHECDLSFTECDDLQMEAHSRQRNTFHAYLLVYSIDRKASFRVALRALEELREAHCPAPIILVGNKMDLERRRTVMENEVKSVMLTFDVPHFQISVALNHDVDDLLVGIVAQIKEAFRMTITSNGCGENIRPASRASRDGGFDSDFHAAIRRFSRRKKRQMGLSEADDVDTGKCTNLFDKLRRWRRGTANL</sequence>
<dbReference type="InterPro" id="IPR027417">
    <property type="entry name" value="P-loop_NTPase"/>
</dbReference>
<dbReference type="Pfam" id="PF00071">
    <property type="entry name" value="Ras"/>
    <property type="match status" value="1"/>
</dbReference>
<dbReference type="InterPro" id="IPR001806">
    <property type="entry name" value="Small_GTPase"/>
</dbReference>
<feature type="compositionally biased region" description="Polar residues" evidence="3">
    <location>
        <begin position="1"/>
        <end position="10"/>
    </location>
</feature>
<feature type="compositionally biased region" description="Low complexity" evidence="3">
    <location>
        <begin position="126"/>
        <end position="146"/>
    </location>
</feature>
<evidence type="ECO:0000256" key="2">
    <source>
        <dbReference type="ARBA" id="ARBA00022553"/>
    </source>
</evidence>
<dbReference type="SMART" id="SM00175">
    <property type="entry name" value="RAB"/>
    <property type="match status" value="1"/>
</dbReference>
<accession>A0ABD2JSL1</accession>
<dbReference type="EMBL" id="JBICBT010000911">
    <property type="protein sequence ID" value="KAL3093617.1"/>
    <property type="molecule type" value="Genomic_DNA"/>
</dbReference>
<protein>
    <submittedName>
        <fullName evidence="4">Uncharacterized protein</fullName>
    </submittedName>
</protein>
<evidence type="ECO:0000256" key="3">
    <source>
        <dbReference type="SAM" id="MobiDB-lite"/>
    </source>
</evidence>
<reference evidence="4 5" key="1">
    <citation type="submission" date="2024-10" db="EMBL/GenBank/DDBJ databases">
        <authorList>
            <person name="Kim D."/>
        </authorList>
    </citation>
    <scope>NUCLEOTIDE SEQUENCE [LARGE SCALE GENOMIC DNA]</scope>
    <source>
        <strain evidence="4">BH-2024</strain>
    </source>
</reference>
<name>A0ABD2JSL1_9BILA</name>
<dbReference type="InterPro" id="IPR051641">
    <property type="entry name" value="RGK_GTP-binding_reg"/>
</dbReference>
<feature type="compositionally biased region" description="Polar residues" evidence="3">
    <location>
        <begin position="24"/>
        <end position="50"/>
    </location>
</feature>
<dbReference type="Gene3D" id="3.40.50.300">
    <property type="entry name" value="P-loop containing nucleotide triphosphate hydrolases"/>
    <property type="match status" value="1"/>
</dbReference>